<name>A0A6C0F530_9ZZZZ</name>
<accession>A0A6C0F530</accession>
<protein>
    <recommendedName>
        <fullName evidence="2">Minor capsid protein P9 transmembrane helices domain-containing protein</fullName>
    </recommendedName>
</protein>
<reference evidence="3" key="1">
    <citation type="journal article" date="2020" name="Nature">
        <title>Giant virus diversity and host interactions through global metagenomics.</title>
        <authorList>
            <person name="Schulz F."/>
            <person name="Roux S."/>
            <person name="Paez-Espino D."/>
            <person name="Jungbluth S."/>
            <person name="Walsh D.A."/>
            <person name="Denef V.J."/>
            <person name="McMahon K.D."/>
            <person name="Konstantinidis K.T."/>
            <person name="Eloe-Fadrosh E.A."/>
            <person name="Kyrpides N.C."/>
            <person name="Woyke T."/>
        </authorList>
    </citation>
    <scope>NUCLEOTIDE SEQUENCE</scope>
    <source>
        <strain evidence="3">GVMAG-S-ERX555967-130</strain>
    </source>
</reference>
<keyword evidence="1" id="KW-0812">Transmembrane</keyword>
<dbReference type="InterPro" id="IPR043915">
    <property type="entry name" value="P9_TM"/>
</dbReference>
<keyword evidence="1" id="KW-1133">Transmembrane helix</keyword>
<evidence type="ECO:0000259" key="2">
    <source>
        <dbReference type="Pfam" id="PF19066"/>
    </source>
</evidence>
<feature type="domain" description="Minor capsid protein P9 transmembrane helices" evidence="2">
    <location>
        <begin position="8"/>
        <end position="76"/>
    </location>
</feature>
<evidence type="ECO:0000313" key="3">
    <source>
        <dbReference type="EMBL" id="QHT36816.1"/>
    </source>
</evidence>
<feature type="transmembrane region" description="Helical" evidence="1">
    <location>
        <begin position="59"/>
        <end position="75"/>
    </location>
</feature>
<sequence length="222" mass="25574">MKDIITPFWLDNPRILIDRQSVTEIFPSKRFDIIRKLNAIVRLSVLYSVIMYLYKRERVYAMIPFVVMGITWVIYSKQTDIKRDTIQKQSVEDTLEDMVKLNDLETECRIPKKDNPFMNPTLKDYGNNKPPQPKSCPSYNNVGIQRRVEELFNEDLYRDVTDVFGKNNSQRQFYTVPGNQVPNDQGAFAQWLYGRPKTCKEGNSVACLADLGNSGGGVNTST</sequence>
<dbReference type="AlphaFoldDB" id="A0A6C0F530"/>
<feature type="transmembrane region" description="Helical" evidence="1">
    <location>
        <begin position="37"/>
        <end position="53"/>
    </location>
</feature>
<dbReference type="EMBL" id="MN738786">
    <property type="protein sequence ID" value="QHT36816.1"/>
    <property type="molecule type" value="Genomic_DNA"/>
</dbReference>
<dbReference type="Pfam" id="PF19066">
    <property type="entry name" value="P9_TM"/>
    <property type="match status" value="1"/>
</dbReference>
<keyword evidence="1" id="KW-0472">Membrane</keyword>
<organism evidence="3">
    <name type="scientific">viral metagenome</name>
    <dbReference type="NCBI Taxonomy" id="1070528"/>
    <lineage>
        <taxon>unclassified sequences</taxon>
        <taxon>metagenomes</taxon>
        <taxon>organismal metagenomes</taxon>
    </lineage>
</organism>
<evidence type="ECO:0000256" key="1">
    <source>
        <dbReference type="SAM" id="Phobius"/>
    </source>
</evidence>
<proteinExistence type="predicted"/>